<evidence type="ECO:0000259" key="3">
    <source>
        <dbReference type="PROSITE" id="PS50202"/>
    </source>
</evidence>
<dbReference type="PROSITE" id="PS50202">
    <property type="entry name" value="MSP"/>
    <property type="match status" value="1"/>
</dbReference>
<keyword evidence="1" id="KW-0963">Cytoplasm</keyword>
<dbReference type="InterPro" id="IPR008962">
    <property type="entry name" value="PapD-like_sf"/>
</dbReference>
<dbReference type="EMBL" id="JBGFUD010000129">
    <property type="protein sequence ID" value="MFH4973759.1"/>
    <property type="molecule type" value="Genomic_DNA"/>
</dbReference>
<reference evidence="4 5" key="1">
    <citation type="submission" date="2024-08" db="EMBL/GenBank/DDBJ databases">
        <title>Gnathostoma spinigerum genome.</title>
        <authorList>
            <person name="Gonzalez-Bertolin B."/>
            <person name="Monzon S."/>
            <person name="Zaballos A."/>
            <person name="Jimenez P."/>
            <person name="Dekumyoy P."/>
            <person name="Varona S."/>
            <person name="Cuesta I."/>
            <person name="Sumanam S."/>
            <person name="Adisakwattana P."/>
            <person name="Gasser R.B."/>
            <person name="Hernandez-Gonzalez A."/>
            <person name="Young N.D."/>
            <person name="Perteguer M.J."/>
        </authorList>
    </citation>
    <scope>NUCLEOTIDE SEQUENCE [LARGE SCALE GENOMIC DNA]</scope>
    <source>
        <strain evidence="4">AL3</strain>
        <tissue evidence="4">Liver</tissue>
    </source>
</reference>
<sequence length="158" mass="15786">MEAPPPDAGAMPPPDAGAMPPPDAGAMPPPDAGAMPPPDAAAAPPPPAGPPTLIADPPACNVPAGGGVSNHTLNNPSGMRLAFKVKSSNNDDYRLKPVFGIVEAGTTAPLEITRTAGPPKADRMVVQFKEAPPGVTDLAALFKESPPIGEVVIPVNAA</sequence>
<dbReference type="SUPFAM" id="SSF49354">
    <property type="entry name" value="PapD-like"/>
    <property type="match status" value="1"/>
</dbReference>
<dbReference type="PANTHER" id="PTHR22947">
    <property type="entry name" value="MAJOR SPERM PROTEIN"/>
    <property type="match status" value="1"/>
</dbReference>
<accession>A0ABD6E8S4</accession>
<evidence type="ECO:0000256" key="1">
    <source>
        <dbReference type="RuleBase" id="RU003425"/>
    </source>
</evidence>
<dbReference type="InterPro" id="IPR000535">
    <property type="entry name" value="MSP_dom"/>
</dbReference>
<evidence type="ECO:0000313" key="4">
    <source>
        <dbReference type="EMBL" id="MFH4973759.1"/>
    </source>
</evidence>
<keyword evidence="1" id="KW-0206">Cytoskeleton</keyword>
<evidence type="ECO:0000313" key="5">
    <source>
        <dbReference type="Proteomes" id="UP001608902"/>
    </source>
</evidence>
<gene>
    <name evidence="4" type="ORF">AB6A40_000468</name>
</gene>
<comment type="caution">
    <text evidence="4">The sequence shown here is derived from an EMBL/GenBank/DDBJ whole genome shotgun (WGS) entry which is preliminary data.</text>
</comment>
<dbReference type="Pfam" id="PF00635">
    <property type="entry name" value="Motile_Sperm"/>
    <property type="match status" value="1"/>
</dbReference>
<feature type="region of interest" description="Disordered" evidence="2">
    <location>
        <begin position="1"/>
        <end position="75"/>
    </location>
</feature>
<evidence type="ECO:0000256" key="2">
    <source>
        <dbReference type="SAM" id="MobiDB-lite"/>
    </source>
</evidence>
<dbReference type="PANTHER" id="PTHR22947:SF7">
    <property type="entry name" value="MSP DOMAIN-CONTAINING PROTEIN-RELATED"/>
    <property type="match status" value="1"/>
</dbReference>
<proteinExistence type="predicted"/>
<dbReference type="InterPro" id="IPR013783">
    <property type="entry name" value="Ig-like_fold"/>
</dbReference>
<dbReference type="Gene3D" id="2.60.40.10">
    <property type="entry name" value="Immunoglobulins"/>
    <property type="match status" value="1"/>
</dbReference>
<organism evidence="4 5">
    <name type="scientific">Gnathostoma spinigerum</name>
    <dbReference type="NCBI Taxonomy" id="75299"/>
    <lineage>
        <taxon>Eukaryota</taxon>
        <taxon>Metazoa</taxon>
        <taxon>Ecdysozoa</taxon>
        <taxon>Nematoda</taxon>
        <taxon>Chromadorea</taxon>
        <taxon>Rhabditida</taxon>
        <taxon>Spirurina</taxon>
        <taxon>Gnathostomatomorpha</taxon>
        <taxon>Gnathostomatoidea</taxon>
        <taxon>Gnathostomatidae</taxon>
        <taxon>Gnathostoma</taxon>
    </lineage>
</organism>
<feature type="compositionally biased region" description="Pro residues" evidence="2">
    <location>
        <begin position="1"/>
        <end position="50"/>
    </location>
</feature>
<comment type="function">
    <text evidence="1">Central component in molecular interactions underlying sperm crawling. Forms an extensive filament system that extends from sperm villipoda, along the leading edge of the pseudopod.</text>
</comment>
<keyword evidence="5" id="KW-1185">Reference proteome</keyword>
<protein>
    <recommendedName>
        <fullName evidence="1">Major sperm protein</fullName>
    </recommendedName>
</protein>
<dbReference type="InterPro" id="IPR051774">
    <property type="entry name" value="Sperm-specific_class_P"/>
</dbReference>
<name>A0ABD6E8S4_9BILA</name>
<feature type="domain" description="MSP" evidence="3">
    <location>
        <begin position="39"/>
        <end position="158"/>
    </location>
</feature>
<dbReference type="AlphaFoldDB" id="A0ABD6E8S4"/>
<dbReference type="Proteomes" id="UP001608902">
    <property type="component" value="Unassembled WGS sequence"/>
</dbReference>